<dbReference type="PANTHER" id="PTHR37754:SF1">
    <property type="entry name" value="CALCIUM ION-BINDING PROTEIN"/>
    <property type="match status" value="1"/>
</dbReference>
<protein>
    <recommendedName>
        <fullName evidence="3">Calcium ion binding protein</fullName>
    </recommendedName>
</protein>
<accession>A0A067KJL7</accession>
<organism evidence="1 2">
    <name type="scientific">Jatropha curcas</name>
    <name type="common">Barbados nut</name>
    <dbReference type="NCBI Taxonomy" id="180498"/>
    <lineage>
        <taxon>Eukaryota</taxon>
        <taxon>Viridiplantae</taxon>
        <taxon>Streptophyta</taxon>
        <taxon>Embryophyta</taxon>
        <taxon>Tracheophyta</taxon>
        <taxon>Spermatophyta</taxon>
        <taxon>Magnoliopsida</taxon>
        <taxon>eudicotyledons</taxon>
        <taxon>Gunneridae</taxon>
        <taxon>Pentapetalae</taxon>
        <taxon>rosids</taxon>
        <taxon>fabids</taxon>
        <taxon>Malpighiales</taxon>
        <taxon>Euphorbiaceae</taxon>
        <taxon>Crotonoideae</taxon>
        <taxon>Jatropheae</taxon>
        <taxon>Jatropha</taxon>
    </lineage>
</organism>
<dbReference type="PANTHER" id="PTHR37754">
    <property type="entry name" value="CALCIUM ION-BINDING PROTEIN"/>
    <property type="match status" value="1"/>
</dbReference>
<proteinExistence type="predicted"/>
<gene>
    <name evidence="1" type="ORF">JCGZ_12490</name>
</gene>
<evidence type="ECO:0008006" key="3">
    <source>
        <dbReference type="Google" id="ProtNLM"/>
    </source>
</evidence>
<reference evidence="1 2" key="1">
    <citation type="journal article" date="2014" name="PLoS ONE">
        <title>Global Analysis of Gene Expression Profiles in Physic Nut (Jatropha curcas L.) Seedlings Exposed to Salt Stress.</title>
        <authorList>
            <person name="Zhang L."/>
            <person name="Zhang C."/>
            <person name="Wu P."/>
            <person name="Chen Y."/>
            <person name="Li M."/>
            <person name="Jiang H."/>
            <person name="Wu G."/>
        </authorList>
    </citation>
    <scope>NUCLEOTIDE SEQUENCE [LARGE SCALE GENOMIC DNA]</scope>
    <source>
        <strain evidence="2">cv. GZQX0401</strain>
        <tissue evidence="1">Young leaves</tissue>
    </source>
</reference>
<dbReference type="STRING" id="180498.A0A067KJL7"/>
<name>A0A067KJL7_JATCU</name>
<dbReference type="AlphaFoldDB" id="A0A067KJL7"/>
<evidence type="ECO:0000313" key="2">
    <source>
        <dbReference type="Proteomes" id="UP000027138"/>
    </source>
</evidence>
<sequence>MGMSMSFMGKGLPSNQMVGFVMGTLYKQFVDQDIKNVEEFHMAILDIFNAFNSALPGKHYDAPSRKEIEACFSFWKHASDAQRKELFIELMKKSVKLSKIDDSALVTGVVTPPAAMAAKKAAENLPQLKILKAVPDVVFVPAATVLALISAKLTKRTFFGSSASP</sequence>
<dbReference type="KEGG" id="jcu:105639800"/>
<dbReference type="Proteomes" id="UP000027138">
    <property type="component" value="Unassembled WGS sequence"/>
</dbReference>
<dbReference type="EMBL" id="KK914593">
    <property type="protein sequence ID" value="KDP32029.1"/>
    <property type="molecule type" value="Genomic_DNA"/>
</dbReference>
<dbReference type="OrthoDB" id="1868634at2759"/>
<evidence type="ECO:0000313" key="1">
    <source>
        <dbReference type="EMBL" id="KDP32029.1"/>
    </source>
</evidence>
<keyword evidence="2" id="KW-1185">Reference proteome</keyword>